<evidence type="ECO:0000256" key="7">
    <source>
        <dbReference type="ARBA" id="ARBA00023042"/>
    </source>
</evidence>
<keyword evidence="9" id="KW-0539">Nucleus</keyword>
<dbReference type="InterPro" id="IPR016024">
    <property type="entry name" value="ARM-type_fold"/>
</dbReference>
<evidence type="ECO:0000313" key="14">
    <source>
        <dbReference type="Proteomes" id="UP000002866"/>
    </source>
</evidence>
<evidence type="ECO:0000256" key="4">
    <source>
        <dbReference type="ARBA" id="ARBA00022664"/>
    </source>
</evidence>
<evidence type="ECO:0000256" key="3">
    <source>
        <dbReference type="ARBA" id="ARBA00022448"/>
    </source>
</evidence>
<dbReference type="InterPro" id="IPR027159">
    <property type="entry name" value="CBP80"/>
</dbReference>
<dbReference type="eggNOG" id="KOG1104">
    <property type="taxonomic scope" value="Eukaryota"/>
</dbReference>
<dbReference type="SMART" id="SM00543">
    <property type="entry name" value="MIF4G"/>
    <property type="match status" value="1"/>
</dbReference>
<dbReference type="FunFam" id="1.25.40.180:FF:000056">
    <property type="entry name" value="Sto1p"/>
    <property type="match status" value="1"/>
</dbReference>
<comment type="similarity">
    <text evidence="2">Belongs to the NCBP1 family.</text>
</comment>
<dbReference type="Gene3D" id="1.25.40.180">
    <property type="match status" value="3"/>
</dbReference>
<dbReference type="AlphaFoldDB" id="I2H7H4"/>
<dbReference type="InParanoid" id="I2H7H4"/>
<dbReference type="GO" id="GO:0000339">
    <property type="term" value="F:RNA cap binding"/>
    <property type="evidence" value="ECO:0007669"/>
    <property type="project" value="InterPro"/>
</dbReference>
<dbReference type="GO" id="GO:0006406">
    <property type="term" value="P:mRNA export from nucleus"/>
    <property type="evidence" value="ECO:0007669"/>
    <property type="project" value="EnsemblFungi"/>
</dbReference>
<evidence type="ECO:0000256" key="5">
    <source>
        <dbReference type="ARBA" id="ARBA00022816"/>
    </source>
</evidence>
<evidence type="ECO:0000256" key="8">
    <source>
        <dbReference type="ARBA" id="ARBA00023187"/>
    </source>
</evidence>
<proteinExistence type="inferred from homology"/>
<dbReference type="GO" id="GO:0000398">
    <property type="term" value="P:mRNA splicing, via spliceosome"/>
    <property type="evidence" value="ECO:0007669"/>
    <property type="project" value="EnsemblFungi"/>
</dbReference>
<dbReference type="SUPFAM" id="SSF48371">
    <property type="entry name" value="ARM repeat"/>
    <property type="match status" value="3"/>
</dbReference>
<keyword evidence="8" id="KW-0508">mRNA splicing</keyword>
<dbReference type="GO" id="GO:0006970">
    <property type="term" value="P:response to osmotic stress"/>
    <property type="evidence" value="ECO:0007669"/>
    <property type="project" value="EnsemblFungi"/>
</dbReference>
<dbReference type="FunCoup" id="I2H7H4">
    <property type="interactions" value="1118"/>
</dbReference>
<dbReference type="InterPro" id="IPR015174">
    <property type="entry name" value="MIF4G-like_typ-2"/>
</dbReference>
<comment type="subcellular location">
    <subcellularLocation>
        <location evidence="1">Nucleus</location>
    </subcellularLocation>
</comment>
<keyword evidence="6" id="KW-0694">RNA-binding</keyword>
<evidence type="ECO:0000256" key="2">
    <source>
        <dbReference type="ARBA" id="ARBA00007413"/>
    </source>
</evidence>
<evidence type="ECO:0000256" key="9">
    <source>
        <dbReference type="ARBA" id="ARBA00023242"/>
    </source>
</evidence>
<dbReference type="EMBL" id="HE806323">
    <property type="protein sequence ID" value="CCH62326.1"/>
    <property type="molecule type" value="Genomic_DNA"/>
</dbReference>
<keyword evidence="7" id="KW-0506">mRNA capping</keyword>
<dbReference type="STRING" id="1071380.I2H7H4"/>
<keyword evidence="5" id="KW-0509">mRNA transport</keyword>
<dbReference type="GO" id="GO:0000184">
    <property type="term" value="P:nuclear-transcribed mRNA catabolic process, nonsense-mediated decay"/>
    <property type="evidence" value="ECO:0007669"/>
    <property type="project" value="EnsemblFungi"/>
</dbReference>
<evidence type="ECO:0000256" key="10">
    <source>
        <dbReference type="ARBA" id="ARBA00030965"/>
    </source>
</evidence>
<dbReference type="GO" id="GO:0003729">
    <property type="term" value="F:mRNA binding"/>
    <property type="evidence" value="ECO:0007669"/>
    <property type="project" value="EnsemblFungi"/>
</dbReference>
<dbReference type="Pfam" id="PF09090">
    <property type="entry name" value="MIF4G_like_2"/>
    <property type="match status" value="1"/>
</dbReference>
<organism evidence="13 14">
    <name type="scientific">Henningerozyma blattae (strain ATCC 34711 / CBS 6284 / DSM 70876 / NBRC 10599 / NRRL Y-10934 / UCD 77-7)</name>
    <name type="common">Yeast</name>
    <name type="synonym">Tetrapisispora blattae</name>
    <dbReference type="NCBI Taxonomy" id="1071380"/>
    <lineage>
        <taxon>Eukaryota</taxon>
        <taxon>Fungi</taxon>
        <taxon>Dikarya</taxon>
        <taxon>Ascomycota</taxon>
        <taxon>Saccharomycotina</taxon>
        <taxon>Saccharomycetes</taxon>
        <taxon>Saccharomycetales</taxon>
        <taxon>Saccharomycetaceae</taxon>
        <taxon>Henningerozyma</taxon>
    </lineage>
</organism>
<dbReference type="KEGG" id="tbl:TBLA_0H00330"/>
<evidence type="ECO:0000313" key="13">
    <source>
        <dbReference type="EMBL" id="CCH62326.1"/>
    </source>
</evidence>
<dbReference type="OrthoDB" id="10252707at2759"/>
<feature type="domain" description="MIF4G" evidence="12">
    <location>
        <begin position="34"/>
        <end position="271"/>
    </location>
</feature>
<reference evidence="13 14" key="1">
    <citation type="journal article" date="2011" name="Proc. Natl. Acad. Sci. U.S.A.">
        <title>Evolutionary erosion of yeast sex chromosomes by mating-type switching accidents.</title>
        <authorList>
            <person name="Gordon J.L."/>
            <person name="Armisen D."/>
            <person name="Proux-Wera E."/>
            <person name="Oheigeartaigh S.S."/>
            <person name="Byrne K.P."/>
            <person name="Wolfe K.H."/>
        </authorList>
    </citation>
    <scope>NUCLEOTIDE SEQUENCE [LARGE SCALE GENOMIC DNA]</scope>
    <source>
        <strain evidence="14">ATCC 34711 / CBS 6284 / DSM 70876 / NBRC 10599 / NRRL Y-10934 / UCD 77-7</strain>
    </source>
</reference>
<evidence type="ECO:0000256" key="1">
    <source>
        <dbReference type="ARBA" id="ARBA00004123"/>
    </source>
</evidence>
<evidence type="ECO:0000259" key="12">
    <source>
        <dbReference type="SMART" id="SM00543"/>
    </source>
</evidence>
<name>I2H7H4_HENB6</name>
<dbReference type="InterPro" id="IPR015172">
    <property type="entry name" value="MIF4G-like_typ-1"/>
</dbReference>
<dbReference type="OMA" id="CAAEGLM"/>
<dbReference type="Pfam" id="PF09088">
    <property type="entry name" value="MIF4G_like"/>
    <property type="match status" value="1"/>
</dbReference>
<keyword evidence="14" id="KW-1185">Reference proteome</keyword>
<dbReference type="HOGENOM" id="CLU_011380_0_0_1"/>
<keyword evidence="4" id="KW-0507">mRNA processing</keyword>
<dbReference type="PANTHER" id="PTHR12412:SF2">
    <property type="entry name" value="NUCLEAR CAP-BINDING PROTEIN SUBUNIT 1"/>
    <property type="match status" value="1"/>
</dbReference>
<dbReference type="GO" id="GO:0000243">
    <property type="term" value="C:commitment complex"/>
    <property type="evidence" value="ECO:0007669"/>
    <property type="project" value="EnsemblFungi"/>
</dbReference>
<dbReference type="GO" id="GO:0005846">
    <property type="term" value="C:nuclear cap binding complex"/>
    <property type="evidence" value="ECO:0007669"/>
    <property type="project" value="EnsemblFungi"/>
</dbReference>
<dbReference type="GO" id="GO:0006370">
    <property type="term" value="P:7-methylguanosine mRNA capping"/>
    <property type="evidence" value="ECO:0007669"/>
    <property type="project" value="UniProtKB-KW"/>
</dbReference>
<dbReference type="Proteomes" id="UP000002866">
    <property type="component" value="Chromosome 8"/>
</dbReference>
<dbReference type="GeneID" id="14497483"/>
<evidence type="ECO:0000256" key="11">
    <source>
        <dbReference type="ARBA" id="ARBA00074671"/>
    </source>
</evidence>
<dbReference type="GO" id="GO:0042789">
    <property type="term" value="P:mRNA transcription by RNA polymerase II"/>
    <property type="evidence" value="ECO:0007669"/>
    <property type="project" value="EnsemblFungi"/>
</dbReference>
<evidence type="ECO:0000256" key="6">
    <source>
        <dbReference type="ARBA" id="ARBA00022884"/>
    </source>
</evidence>
<accession>I2H7H4</accession>
<dbReference type="PANTHER" id="PTHR12412">
    <property type="entry name" value="CAP BINDING PROTEIN"/>
    <property type="match status" value="1"/>
</dbReference>
<dbReference type="InterPro" id="IPR003890">
    <property type="entry name" value="MIF4G-like_typ-3"/>
</dbReference>
<keyword evidence="3" id="KW-0813">Transport</keyword>
<dbReference type="RefSeq" id="XP_004181845.1">
    <property type="nucleotide sequence ID" value="XM_004181797.1"/>
</dbReference>
<sequence length="860" mass="100434">MILQPDFVDDDEGFHDYRPRGPKKQRIPPVVQLCKEMMPDIRTIGESIKAFDDDIKFLSEAISNEYGHEEYFNDALLQTLKSVIFEQPQKQPSIALLTMHVHKQNLVAGKSIINYFFDELQNLINKSIVLNEDEEIPSEDTGVWNKSKLILRFFALLSPLLIVDDLINLFKQFFDLAIELNKSDPSIRNPLSELIYTNTLINVPYMFYFNKSNEELKSKIENLIIDLENNFTINNIQLDLLNEYNSKNPPYKRQLLIELILPNVKRILSNDMQQLNELFIDWSHLDPNVSPDQGFNETLKLPTTEELLPFSKLDSDFIGSVDKMWKTPRYDFHVYLPNSVGDFSTMVPINTYPGQLFNDIIIDMVESMEFNRKEVARQVITLDLFFKPNLFAPPGESIAQLIETFEDNPLIPTFKIEDLAIETILGLLFKLPDLSQPFAYFYTLLVEICKNSPKAIAPVFGRAFRYFYSNLDSLDLELKLRYLDWFSVQMSNFNFSWKWNEWENDSIKFSKTFYNPKVSFARNLIQKELRLTSNSLDIEDSLPMEFKQYLDTSYIPKDQLLSYYQSLLFNYDLNDNDLKKNDLLFRQDSFPLCENVRKILDYIHKAINQKEVTELETLLEELKSDNLIVDYNKFIIILLIQSVVHSGSRSLSHANKYINDIKDDLQHIFNKIELDQEYKEQIIVEAILRFWNTNSQTGFLVADAFKHAGLISAKSIIKFTFTEFNNKNYSLSDDTAMNAIFRNLSQRVIGEVDSGSDFEYTFEQLCIILNKTVVELGVNLDQEIDDPIILEDTDLENDLPRFDLIWKYKTALSFIKSLLRKYSTEYKLLTEKFMSGMDNAITHEPTKQQIINWLNELSQI</sequence>
<dbReference type="GO" id="GO:0031124">
    <property type="term" value="P:mRNA 3'-end processing"/>
    <property type="evidence" value="ECO:0007669"/>
    <property type="project" value="EnsemblFungi"/>
</dbReference>
<protein>
    <recommendedName>
        <fullName evidence="11">Nuclear cap-binding protein complex subunit 1</fullName>
    </recommendedName>
    <alternativeName>
        <fullName evidence="10">80 kDa nuclear cap-binding protein</fullName>
    </alternativeName>
</protein>
<gene>
    <name evidence="13" type="primary">TBLA0H00330</name>
    <name evidence="13" type="ORF">TBLA_0H00330</name>
</gene>